<keyword evidence="3" id="KW-0720">Serine protease</keyword>
<reference evidence="6 7" key="1">
    <citation type="submission" date="2019-03" db="EMBL/GenBank/DDBJ databases">
        <title>Genomic Encyclopedia of Type Strains, Phase IV (KMG-IV): sequencing the most valuable type-strain genomes for metagenomic binning, comparative biology and taxonomic classification.</title>
        <authorList>
            <person name="Goeker M."/>
        </authorList>
    </citation>
    <scope>NUCLEOTIDE SEQUENCE [LARGE SCALE GENOMIC DNA]</scope>
    <source>
        <strain evidence="6 7">DSM 25894</strain>
    </source>
</reference>
<dbReference type="InterPro" id="IPR051201">
    <property type="entry name" value="Chloro_Bact_Ser_Proteases"/>
</dbReference>
<dbReference type="AlphaFoldDB" id="A0A4R3MTB4"/>
<evidence type="ECO:0000313" key="7">
    <source>
        <dbReference type="Proteomes" id="UP000294650"/>
    </source>
</evidence>
<dbReference type="PANTHER" id="PTHR43343">
    <property type="entry name" value="PEPTIDASE S12"/>
    <property type="match status" value="1"/>
</dbReference>
<evidence type="ECO:0000256" key="4">
    <source>
        <dbReference type="SAM" id="MobiDB-lite"/>
    </source>
</evidence>
<dbReference type="PANTHER" id="PTHR43343:SF3">
    <property type="entry name" value="PROTEASE DO-LIKE 8, CHLOROPLASTIC"/>
    <property type="match status" value="1"/>
</dbReference>
<proteinExistence type="predicted"/>
<dbReference type="InterPro" id="IPR009003">
    <property type="entry name" value="Peptidase_S1_PA"/>
</dbReference>
<name>A0A4R3MTB4_9BACI</name>
<keyword evidence="1" id="KW-0645">Protease</keyword>
<keyword evidence="2" id="KW-0378">Hydrolase</keyword>
<dbReference type="Pfam" id="PF13365">
    <property type="entry name" value="Trypsin_2"/>
    <property type="match status" value="1"/>
</dbReference>
<accession>A0A4R3MTB4</accession>
<evidence type="ECO:0000313" key="6">
    <source>
        <dbReference type="EMBL" id="TCT18076.1"/>
    </source>
</evidence>
<dbReference type="GO" id="GO:0004252">
    <property type="term" value="F:serine-type endopeptidase activity"/>
    <property type="evidence" value="ECO:0007669"/>
    <property type="project" value="InterPro"/>
</dbReference>
<dbReference type="EMBL" id="SMAN01000024">
    <property type="protein sequence ID" value="TCT18076.1"/>
    <property type="molecule type" value="Genomic_DNA"/>
</dbReference>
<feature type="transmembrane region" description="Helical" evidence="5">
    <location>
        <begin position="6"/>
        <end position="28"/>
    </location>
</feature>
<evidence type="ECO:0000256" key="3">
    <source>
        <dbReference type="ARBA" id="ARBA00022825"/>
    </source>
</evidence>
<keyword evidence="5" id="KW-1133">Transmembrane helix</keyword>
<organism evidence="6 7">
    <name type="scientific">Melghiribacillus thermohalophilus</name>
    <dbReference type="NCBI Taxonomy" id="1324956"/>
    <lineage>
        <taxon>Bacteria</taxon>
        <taxon>Bacillati</taxon>
        <taxon>Bacillota</taxon>
        <taxon>Bacilli</taxon>
        <taxon>Bacillales</taxon>
        <taxon>Bacillaceae</taxon>
        <taxon>Melghiribacillus</taxon>
    </lineage>
</organism>
<dbReference type="PRINTS" id="PR00834">
    <property type="entry name" value="PROTEASES2C"/>
</dbReference>
<feature type="region of interest" description="Disordered" evidence="4">
    <location>
        <begin position="376"/>
        <end position="397"/>
    </location>
</feature>
<keyword evidence="5" id="KW-0812">Transmembrane</keyword>
<comment type="caution">
    <text evidence="6">The sequence shown here is derived from an EMBL/GenBank/DDBJ whole genome shotgun (WGS) entry which is preliminary data.</text>
</comment>
<evidence type="ECO:0000256" key="5">
    <source>
        <dbReference type="SAM" id="Phobius"/>
    </source>
</evidence>
<dbReference type="Proteomes" id="UP000294650">
    <property type="component" value="Unassembled WGS sequence"/>
</dbReference>
<gene>
    <name evidence="6" type="ORF">EDD68_12428</name>
</gene>
<sequence>MKHKHIFWPITVTILLVILTVATMVLYFQSWDKKALSVPNESAQIVKESSDKNLDFKTIIHDAQKFVVQIEAEGESGQTTGSGFIYNDKGDVITNAHVVEGADSIYIKTSDARTYPGALIGIGTEQDIAVIRVPQLVNRNPLPIIPSFEADIGDEIIAVGSPLGFQNTVTLGIISGKNRSFTVDGYEYKDVYQISAPISQGNSGGPLIHSSTGRIIGINSAGTPNGSIGFSIPIQQVYDLINMWSDRADHQELDFDGYTSLYETIDSDQLIQDAEYIVNYFYESLQMRDFFNAYALLGSQWQMHTSYQDFRESYIHITNITVRNVEASLLDNDQVSVSLNADYDLRKNDQSFITEHYKIQYTVGYENDQLKILDSSEELLSTTEHKPPQDTDAESSE</sequence>
<dbReference type="InterPro" id="IPR001940">
    <property type="entry name" value="Peptidase_S1C"/>
</dbReference>
<protein>
    <submittedName>
        <fullName evidence="6">Trypsin-like peptidase</fullName>
    </submittedName>
</protein>
<evidence type="ECO:0000256" key="2">
    <source>
        <dbReference type="ARBA" id="ARBA00022801"/>
    </source>
</evidence>
<dbReference type="GO" id="GO:0006508">
    <property type="term" value="P:proteolysis"/>
    <property type="evidence" value="ECO:0007669"/>
    <property type="project" value="UniProtKB-KW"/>
</dbReference>
<keyword evidence="5" id="KW-0472">Membrane</keyword>
<keyword evidence="7" id="KW-1185">Reference proteome</keyword>
<evidence type="ECO:0000256" key="1">
    <source>
        <dbReference type="ARBA" id="ARBA00022670"/>
    </source>
</evidence>
<dbReference type="Gene3D" id="2.40.10.120">
    <property type="match status" value="1"/>
</dbReference>
<dbReference type="RefSeq" id="WP_165902191.1">
    <property type="nucleotide sequence ID" value="NZ_SMAN01000024.1"/>
</dbReference>
<dbReference type="SUPFAM" id="SSF50494">
    <property type="entry name" value="Trypsin-like serine proteases"/>
    <property type="match status" value="1"/>
</dbReference>